<sequence>MLNKHLPAGEYTYTNVPGYLDDAGKQAMFAHFRDGVDAGFGSVANIVAPPSNYPKASYTSTQSPAYSGGTVYHYIAVMGYAIDSAGQKHLWIADSGFRPFGYWITLDQLSSLIVPKGYTYPTATPETSTQGELTVSEADRIIKELKDYVDVRIVDAIGSDVKDIRQQLTGGRDRGEYPGWPQLGQNAKGQNLTTTDATAAIRHDLSAILAALQEKK</sequence>
<keyword evidence="1" id="KW-0614">Plasmid</keyword>
<name>A0AB72VF72_CORGB</name>
<proteinExistence type="predicted"/>
<dbReference type="Proteomes" id="UP000006698">
    <property type="component" value="Plasmid pCGR1"/>
</dbReference>
<evidence type="ECO:0008006" key="2">
    <source>
        <dbReference type="Google" id="ProtNLM"/>
    </source>
</evidence>
<dbReference type="KEGG" id="cgt:cgR_p0020"/>
<evidence type="ECO:0000313" key="1">
    <source>
        <dbReference type="EMBL" id="BAF56033.1"/>
    </source>
</evidence>
<accession>A0AB72VF72</accession>
<protein>
    <recommendedName>
        <fullName evidence="2">Peptidase C39-like domain-containing protein</fullName>
    </recommendedName>
</protein>
<reference evidence="1" key="1">
    <citation type="journal article" date="2007" name="Microbiology">
        <title>Comparative analysis of the Corynebacterium glutamicum group and complete genome sequence of strain R.</title>
        <authorList>
            <person name="Yukawa H."/>
            <person name="Omumasaba C.A."/>
            <person name="Nonaka H."/>
            <person name="Kos P."/>
            <person name="Okai N."/>
            <person name="Suzuki N."/>
            <person name="Suda M."/>
            <person name="Tsuge Y."/>
            <person name="Watanabe J."/>
            <person name="Ikeda Y."/>
            <person name="Vertes A.A."/>
            <person name="Inui M."/>
        </authorList>
    </citation>
    <scope>NUCLEOTIDE SEQUENCE</scope>
    <source>
        <strain evidence="1">R</strain>
        <plasmid evidence="1">pCGR1</plasmid>
    </source>
</reference>
<gene>
    <name evidence="1" type="ordered locus">cgR_p0020</name>
</gene>
<organism evidence="1">
    <name type="scientific">Corynebacterium glutamicum (strain R)</name>
    <dbReference type="NCBI Taxonomy" id="340322"/>
    <lineage>
        <taxon>Bacteria</taxon>
        <taxon>Bacillati</taxon>
        <taxon>Actinomycetota</taxon>
        <taxon>Actinomycetes</taxon>
        <taxon>Mycobacteriales</taxon>
        <taxon>Corynebacteriaceae</taxon>
        <taxon>Corynebacterium</taxon>
    </lineage>
</organism>
<dbReference type="AlphaFoldDB" id="A0AB72VF72"/>
<dbReference type="EMBL" id="AP009045">
    <property type="protein sequence ID" value="BAF56033.1"/>
    <property type="molecule type" value="Genomic_DNA"/>
</dbReference>
<geneLocation type="plasmid" evidence="1">
    <name>pCGR1</name>
</geneLocation>